<dbReference type="GO" id="GO:0016747">
    <property type="term" value="F:acyltransferase activity, transferring groups other than amino-acyl groups"/>
    <property type="evidence" value="ECO:0007669"/>
    <property type="project" value="InterPro"/>
</dbReference>
<dbReference type="CDD" id="cd04301">
    <property type="entry name" value="NAT_SF"/>
    <property type="match status" value="1"/>
</dbReference>
<organism evidence="2 3">
    <name type="scientific">Ochrobactrum quorumnocens</name>
    <dbReference type="NCBI Taxonomy" id="271865"/>
    <lineage>
        <taxon>Bacteria</taxon>
        <taxon>Pseudomonadati</taxon>
        <taxon>Pseudomonadota</taxon>
        <taxon>Alphaproteobacteria</taxon>
        <taxon>Hyphomicrobiales</taxon>
        <taxon>Brucellaceae</taxon>
        <taxon>Brucella/Ochrobactrum group</taxon>
        <taxon>Ochrobactrum</taxon>
    </lineage>
</organism>
<accession>A0A5N1JTY1</accession>
<dbReference type="PANTHER" id="PTHR43617">
    <property type="entry name" value="L-AMINO ACID N-ACETYLTRANSFERASE"/>
    <property type="match status" value="1"/>
</dbReference>
<dbReference type="Proteomes" id="UP000327108">
    <property type="component" value="Unassembled WGS sequence"/>
</dbReference>
<gene>
    <name evidence="2" type="ORF">F3W84_19985</name>
</gene>
<reference evidence="2 3" key="1">
    <citation type="submission" date="2019-09" db="EMBL/GenBank/DDBJ databases">
        <title>Biological control of the noxious weed angled onion (Allium triquetrum) thwarted by endophytic bacteria in Victoria, Australia.</title>
        <authorList>
            <person name="Tehranchian P."/>
            <person name="Adair R.J."/>
            <person name="Van T.H."/>
            <person name="Morrison P.D."/>
            <person name="Williams H."/>
            <person name="Lawrie A.C."/>
        </authorList>
    </citation>
    <scope>NUCLEOTIDE SEQUENCE [LARGE SCALE GENOMIC DNA]</scope>
    <source>
        <strain evidence="2 3">RPTAtOch1</strain>
    </source>
</reference>
<name>A0A5N1JTY1_9HYPH</name>
<dbReference type="PROSITE" id="PS51186">
    <property type="entry name" value="GNAT"/>
    <property type="match status" value="1"/>
</dbReference>
<proteinExistence type="predicted"/>
<feature type="domain" description="N-acetyltransferase" evidence="1">
    <location>
        <begin position="11"/>
        <end position="155"/>
    </location>
</feature>
<evidence type="ECO:0000313" key="2">
    <source>
        <dbReference type="EMBL" id="KAA9361525.1"/>
    </source>
</evidence>
<dbReference type="InterPro" id="IPR000182">
    <property type="entry name" value="GNAT_dom"/>
</dbReference>
<dbReference type="EMBL" id="VYXQ01000024">
    <property type="protein sequence ID" value="KAA9361525.1"/>
    <property type="molecule type" value="Genomic_DNA"/>
</dbReference>
<evidence type="ECO:0000259" key="1">
    <source>
        <dbReference type="PROSITE" id="PS51186"/>
    </source>
</evidence>
<dbReference type="PANTHER" id="PTHR43617:SF2">
    <property type="entry name" value="UPF0039 PROTEIN SLL0451"/>
    <property type="match status" value="1"/>
</dbReference>
<dbReference type="InterPro" id="IPR050276">
    <property type="entry name" value="MshD_Acetyltransferase"/>
</dbReference>
<sequence>MTKPPHTPIHVELVAVTEAIRSRVVALQLAAGQHDLVASNQDSLLEADEDPDARPRAILVDGNLVGFLMFDASSEPATAQLYRLMIDRRYQGRGYGFAALEAFLTEIKSIAAVNQVSICYEPENLAARQLYAKAGFVEQGIDADGEMIAIFGCKV</sequence>
<comment type="caution">
    <text evidence="2">The sequence shown here is derived from an EMBL/GenBank/DDBJ whole genome shotgun (WGS) entry which is preliminary data.</text>
</comment>
<evidence type="ECO:0000313" key="3">
    <source>
        <dbReference type="Proteomes" id="UP000327108"/>
    </source>
</evidence>
<dbReference type="SUPFAM" id="SSF55729">
    <property type="entry name" value="Acyl-CoA N-acyltransferases (Nat)"/>
    <property type="match status" value="1"/>
</dbReference>
<keyword evidence="2" id="KW-0808">Transferase</keyword>
<dbReference type="AlphaFoldDB" id="A0A5N1JTY1"/>
<dbReference type="Pfam" id="PF00583">
    <property type="entry name" value="Acetyltransf_1"/>
    <property type="match status" value="1"/>
</dbReference>
<protein>
    <submittedName>
        <fullName evidence="2">GNAT family N-acetyltransferase</fullName>
    </submittedName>
</protein>
<dbReference type="Gene3D" id="3.40.630.30">
    <property type="match status" value="1"/>
</dbReference>
<dbReference type="RefSeq" id="WP_151095211.1">
    <property type="nucleotide sequence ID" value="NZ_VYXQ01000024.1"/>
</dbReference>
<dbReference type="InterPro" id="IPR016181">
    <property type="entry name" value="Acyl_CoA_acyltransferase"/>
</dbReference>
<keyword evidence="3" id="KW-1185">Reference proteome</keyword>